<feature type="non-terminal residue" evidence="12">
    <location>
        <position position="1"/>
    </location>
</feature>
<dbReference type="InterPro" id="IPR017441">
    <property type="entry name" value="Protein_kinase_ATP_BS"/>
</dbReference>
<dbReference type="FunFam" id="3.30.200.20:FF:000631">
    <property type="entry name" value="Serine/threonine-protein kinase NEK"/>
    <property type="match status" value="1"/>
</dbReference>
<feature type="binding site" evidence="9">
    <location>
        <position position="40"/>
    </location>
    <ligand>
        <name>ATP</name>
        <dbReference type="ChEBI" id="CHEBI:30616"/>
    </ligand>
</feature>
<evidence type="ECO:0000256" key="9">
    <source>
        <dbReference type="PROSITE-ProRule" id="PRU10141"/>
    </source>
</evidence>
<dbReference type="InterPro" id="IPR051131">
    <property type="entry name" value="NEK_Ser/Thr_kinase_NIMA"/>
</dbReference>
<protein>
    <recommendedName>
        <fullName evidence="1">non-specific serine/threonine protein kinase</fullName>
        <ecNumber evidence="1">2.7.11.1</ecNumber>
    </recommendedName>
</protein>
<evidence type="ECO:0000313" key="12">
    <source>
        <dbReference type="EMBL" id="JAP94108.1"/>
    </source>
</evidence>
<gene>
    <name evidence="12" type="ORF">TPC1_13358</name>
</gene>
<reference evidence="12" key="1">
    <citation type="submission" date="2015-07" db="EMBL/GenBank/DDBJ databases">
        <title>Adaptation to a free-living lifestyle via gene acquisitions in the diplomonad Trepomonas sp. PC1.</title>
        <authorList>
            <person name="Xu F."/>
            <person name="Jerlstrom-Hultqvist J."/>
            <person name="Kolisko M."/>
            <person name="Simpson A.G.B."/>
            <person name="Roger A.J."/>
            <person name="Svard S.G."/>
            <person name="Andersson J.O."/>
        </authorList>
    </citation>
    <scope>NUCLEOTIDE SEQUENCE</scope>
    <source>
        <strain evidence="12">PC1</strain>
    </source>
</reference>
<feature type="coiled-coil region" evidence="10">
    <location>
        <begin position="438"/>
        <end position="516"/>
    </location>
</feature>
<keyword evidence="5 12" id="KW-0418">Kinase</keyword>
<dbReference type="PROSITE" id="PS00107">
    <property type="entry name" value="PROTEIN_KINASE_ATP"/>
    <property type="match status" value="1"/>
</dbReference>
<name>A0A146KCY4_9EUKA</name>
<keyword evidence="4 9" id="KW-0547">Nucleotide-binding</keyword>
<organism evidence="12">
    <name type="scientific">Trepomonas sp. PC1</name>
    <dbReference type="NCBI Taxonomy" id="1076344"/>
    <lineage>
        <taxon>Eukaryota</taxon>
        <taxon>Metamonada</taxon>
        <taxon>Diplomonadida</taxon>
        <taxon>Hexamitidae</taxon>
        <taxon>Hexamitinae</taxon>
        <taxon>Trepomonas</taxon>
    </lineage>
</organism>
<dbReference type="EC" id="2.7.11.1" evidence="1"/>
<dbReference type="EMBL" id="GDID01002498">
    <property type="protein sequence ID" value="JAP94108.1"/>
    <property type="molecule type" value="Transcribed_RNA"/>
</dbReference>
<evidence type="ECO:0000256" key="10">
    <source>
        <dbReference type="SAM" id="Coils"/>
    </source>
</evidence>
<evidence type="ECO:0000256" key="4">
    <source>
        <dbReference type="ARBA" id="ARBA00022741"/>
    </source>
</evidence>
<dbReference type="Gene3D" id="1.10.510.10">
    <property type="entry name" value="Transferase(Phosphotransferase) domain 1"/>
    <property type="match status" value="1"/>
</dbReference>
<dbReference type="InterPro" id="IPR011009">
    <property type="entry name" value="Kinase-like_dom_sf"/>
</dbReference>
<keyword evidence="10" id="KW-0175">Coiled coil</keyword>
<evidence type="ECO:0000256" key="8">
    <source>
        <dbReference type="ARBA" id="ARBA00048679"/>
    </source>
</evidence>
<keyword evidence="2" id="KW-0723">Serine/threonine-protein kinase</keyword>
<dbReference type="InterPro" id="IPR000719">
    <property type="entry name" value="Prot_kinase_dom"/>
</dbReference>
<evidence type="ECO:0000256" key="1">
    <source>
        <dbReference type="ARBA" id="ARBA00012513"/>
    </source>
</evidence>
<evidence type="ECO:0000256" key="7">
    <source>
        <dbReference type="ARBA" id="ARBA00047899"/>
    </source>
</evidence>
<keyword evidence="3" id="KW-0808">Transferase</keyword>
<dbReference type="AlphaFoldDB" id="A0A146KCY4"/>
<dbReference type="Gene3D" id="3.30.200.20">
    <property type="entry name" value="Phosphorylase Kinase, domain 1"/>
    <property type="match status" value="1"/>
</dbReference>
<feature type="domain" description="Protein kinase" evidence="11">
    <location>
        <begin position="3"/>
        <end position="262"/>
    </location>
</feature>
<sequence length="690" mass="80500">NKYKEIKTLGKGSFGRAVLVQEIKSGKQFVMKIIQISAMKPEEKQEALQEAQLLEKFDHPHIVSYKESFTDARSLYIVMEYANGGDMHEMIKVQKQRGQLFDEDTIWNYFLQICLAIKHIHDRKTLHRDLKTQNIFIHNESGKKKMKIGDFGVSKVLSSTVECAKTAIGTPYYLSPELCNNQGYNNKSDIWALGCILYELCTLNHTFEASNMKMLIVKILEGRYAPISSKYSGDLRNMITMMLQKDPRQRPAINALLKMPFIQQKIQKLFPGEFLQEELSHTIFHGKGDILSGFQETPEVQQKPQEPIKGNAFAKQQPVEDYPPAVHVPSTNTLAKQVEELDNYYSSPNKQIQQPAKPAYPTNVKIKDEKPLLGFANYPQQPQQAQPPKPQYPSDQVAIGMFNYNPPQIKYPSNVESVNSHQKDVQRKLAPMSDKDKIRLLKEKEQRERKERVAIQNQIHAEKVLQQQKERIEKIQIKNAEYEKYIQNKKEENERKAMLEQEANKQKAVDDEYQRQLQLVEKQQKDKEIQERIYQQKLKNEEQRSSLKAMIEQKRLQQNQIDIEIVEKLPVRTPVAQVDEDEDFGDLPDQVFNDANRKEDDKVQKLTMILKDHNSKDSLCYRIESLRSYMEKQLGFDSFFEVYQEISNANEQEKEDYDQEMIQRKLGDRMGFLNVIVQLILVEEEFNKDQ</sequence>
<evidence type="ECO:0000256" key="5">
    <source>
        <dbReference type="ARBA" id="ARBA00022777"/>
    </source>
</evidence>
<dbReference type="GO" id="GO:0005524">
    <property type="term" value="F:ATP binding"/>
    <property type="evidence" value="ECO:0007669"/>
    <property type="project" value="UniProtKB-UniRule"/>
</dbReference>
<dbReference type="PROSITE" id="PS50011">
    <property type="entry name" value="PROTEIN_KINASE_DOM"/>
    <property type="match status" value="1"/>
</dbReference>
<keyword evidence="6 9" id="KW-0067">ATP-binding</keyword>
<dbReference type="Pfam" id="PF00069">
    <property type="entry name" value="Pkinase"/>
    <property type="match status" value="1"/>
</dbReference>
<evidence type="ECO:0000256" key="6">
    <source>
        <dbReference type="ARBA" id="ARBA00022840"/>
    </source>
</evidence>
<comment type="catalytic activity">
    <reaction evidence="8">
        <text>L-seryl-[protein] + ATP = O-phospho-L-seryl-[protein] + ADP + H(+)</text>
        <dbReference type="Rhea" id="RHEA:17989"/>
        <dbReference type="Rhea" id="RHEA-COMP:9863"/>
        <dbReference type="Rhea" id="RHEA-COMP:11604"/>
        <dbReference type="ChEBI" id="CHEBI:15378"/>
        <dbReference type="ChEBI" id="CHEBI:29999"/>
        <dbReference type="ChEBI" id="CHEBI:30616"/>
        <dbReference type="ChEBI" id="CHEBI:83421"/>
        <dbReference type="ChEBI" id="CHEBI:456216"/>
        <dbReference type="EC" id="2.7.11.1"/>
    </reaction>
</comment>
<dbReference type="PANTHER" id="PTHR44899">
    <property type="entry name" value="CAMK FAMILY PROTEIN KINASE"/>
    <property type="match status" value="1"/>
</dbReference>
<evidence type="ECO:0000256" key="3">
    <source>
        <dbReference type="ARBA" id="ARBA00022679"/>
    </source>
</evidence>
<evidence type="ECO:0000256" key="2">
    <source>
        <dbReference type="ARBA" id="ARBA00022527"/>
    </source>
</evidence>
<dbReference type="SUPFAM" id="SSF56112">
    <property type="entry name" value="Protein kinase-like (PK-like)"/>
    <property type="match status" value="1"/>
</dbReference>
<dbReference type="GO" id="GO:0004674">
    <property type="term" value="F:protein serine/threonine kinase activity"/>
    <property type="evidence" value="ECO:0007669"/>
    <property type="project" value="UniProtKB-KW"/>
</dbReference>
<dbReference type="PANTHER" id="PTHR44899:SF3">
    <property type="entry name" value="SERINE_THREONINE-PROTEIN KINASE NEK1"/>
    <property type="match status" value="1"/>
</dbReference>
<proteinExistence type="predicted"/>
<accession>A0A146KCY4</accession>
<comment type="catalytic activity">
    <reaction evidence="7">
        <text>L-threonyl-[protein] + ATP = O-phospho-L-threonyl-[protein] + ADP + H(+)</text>
        <dbReference type="Rhea" id="RHEA:46608"/>
        <dbReference type="Rhea" id="RHEA-COMP:11060"/>
        <dbReference type="Rhea" id="RHEA-COMP:11605"/>
        <dbReference type="ChEBI" id="CHEBI:15378"/>
        <dbReference type="ChEBI" id="CHEBI:30013"/>
        <dbReference type="ChEBI" id="CHEBI:30616"/>
        <dbReference type="ChEBI" id="CHEBI:61977"/>
        <dbReference type="ChEBI" id="CHEBI:456216"/>
        <dbReference type="EC" id="2.7.11.1"/>
    </reaction>
</comment>
<dbReference type="FunFam" id="1.10.510.10:FF:000172">
    <property type="entry name" value="serine/threonine-protein kinase Nek1 isoform X1"/>
    <property type="match status" value="1"/>
</dbReference>
<evidence type="ECO:0000259" key="11">
    <source>
        <dbReference type="PROSITE" id="PS50011"/>
    </source>
</evidence>
<dbReference type="CDD" id="cd08215">
    <property type="entry name" value="STKc_Nek"/>
    <property type="match status" value="1"/>
</dbReference>
<dbReference type="SMART" id="SM00220">
    <property type="entry name" value="S_TKc"/>
    <property type="match status" value="1"/>
</dbReference>